<dbReference type="CDD" id="cd01392">
    <property type="entry name" value="HTH_LacI"/>
    <property type="match status" value="1"/>
</dbReference>
<dbReference type="Gene3D" id="3.40.50.2300">
    <property type="match status" value="2"/>
</dbReference>
<sequence>METARVPGTPTIREVAALAQVSAMTVSRVLRGSPTVSQTNRERVEAAVKVLGYRPNAVARSLRQRHRTGTVGLIVTNLGNPFYAALALGIEAELAPQGRRVMLTNTAGDPASERDAVGDLASRQVEGIILVPAGPTQAYLAEELPGGPPVVMVGRPPSGIDADCVLVDDFGGAHAATNALLAAGHRRIGFLGNPPSVYTGSERYRGFCAALEEAGVPLPDDYVRRAQQDLASAEAAADQLLALPEPPTAIFCTNNRNTIGAYRALRRNQVVATISGFDDFELADVLTVPVTVVTYDAESLGRHAARLLAGRMAGGDVDQSTLPRRIVVPTTVVTHAALPSAGTASRGVRAEA</sequence>
<evidence type="ECO:0000259" key="4">
    <source>
        <dbReference type="PROSITE" id="PS50932"/>
    </source>
</evidence>
<evidence type="ECO:0000256" key="2">
    <source>
        <dbReference type="ARBA" id="ARBA00023125"/>
    </source>
</evidence>
<dbReference type="SMART" id="SM00354">
    <property type="entry name" value="HTH_LACI"/>
    <property type="match status" value="1"/>
</dbReference>
<evidence type="ECO:0000313" key="5">
    <source>
        <dbReference type="EMBL" id="MBE1608315.1"/>
    </source>
</evidence>
<keyword evidence="1" id="KW-0805">Transcription regulation</keyword>
<keyword evidence="3" id="KW-0804">Transcription</keyword>
<evidence type="ECO:0000313" key="6">
    <source>
        <dbReference type="Proteomes" id="UP000638648"/>
    </source>
</evidence>
<protein>
    <submittedName>
        <fullName evidence="5">LacI family transcriptional regulator</fullName>
    </submittedName>
</protein>
<dbReference type="SUPFAM" id="SSF47413">
    <property type="entry name" value="lambda repressor-like DNA-binding domains"/>
    <property type="match status" value="1"/>
</dbReference>
<dbReference type="PROSITE" id="PS50932">
    <property type="entry name" value="HTH_LACI_2"/>
    <property type="match status" value="1"/>
</dbReference>
<dbReference type="Proteomes" id="UP000638648">
    <property type="component" value="Unassembled WGS sequence"/>
</dbReference>
<proteinExistence type="predicted"/>
<organism evidence="5 6">
    <name type="scientific">Actinopolymorpha pittospori</name>
    <dbReference type="NCBI Taxonomy" id="648752"/>
    <lineage>
        <taxon>Bacteria</taxon>
        <taxon>Bacillati</taxon>
        <taxon>Actinomycetota</taxon>
        <taxon>Actinomycetes</taxon>
        <taxon>Propionibacteriales</taxon>
        <taxon>Actinopolymorphaceae</taxon>
        <taxon>Actinopolymorpha</taxon>
    </lineage>
</organism>
<evidence type="ECO:0000256" key="3">
    <source>
        <dbReference type="ARBA" id="ARBA00023163"/>
    </source>
</evidence>
<name>A0A927MWP4_9ACTN</name>
<dbReference type="PANTHER" id="PTHR30146:SF109">
    <property type="entry name" value="HTH-TYPE TRANSCRIPTIONAL REGULATOR GALS"/>
    <property type="match status" value="1"/>
</dbReference>
<comment type="caution">
    <text evidence="5">The sequence shown here is derived from an EMBL/GenBank/DDBJ whole genome shotgun (WGS) entry which is preliminary data.</text>
</comment>
<dbReference type="InterPro" id="IPR010982">
    <property type="entry name" value="Lambda_DNA-bd_dom_sf"/>
</dbReference>
<dbReference type="InterPro" id="IPR028082">
    <property type="entry name" value="Peripla_BP_I"/>
</dbReference>
<evidence type="ECO:0000256" key="1">
    <source>
        <dbReference type="ARBA" id="ARBA00023015"/>
    </source>
</evidence>
<dbReference type="GO" id="GO:0003700">
    <property type="term" value="F:DNA-binding transcription factor activity"/>
    <property type="evidence" value="ECO:0007669"/>
    <property type="project" value="TreeGrafter"/>
</dbReference>
<dbReference type="InterPro" id="IPR001761">
    <property type="entry name" value="Peripla_BP/Lac1_sug-bd_dom"/>
</dbReference>
<dbReference type="Gene3D" id="1.10.260.40">
    <property type="entry name" value="lambda repressor-like DNA-binding domains"/>
    <property type="match status" value="1"/>
</dbReference>
<dbReference type="AlphaFoldDB" id="A0A927MWP4"/>
<dbReference type="PROSITE" id="PS00356">
    <property type="entry name" value="HTH_LACI_1"/>
    <property type="match status" value="1"/>
</dbReference>
<dbReference type="CDD" id="cd06267">
    <property type="entry name" value="PBP1_LacI_sugar_binding-like"/>
    <property type="match status" value="1"/>
</dbReference>
<feature type="domain" description="HTH lacI-type" evidence="4">
    <location>
        <begin position="10"/>
        <end position="64"/>
    </location>
</feature>
<keyword evidence="6" id="KW-1185">Reference proteome</keyword>
<dbReference type="GO" id="GO:0000976">
    <property type="term" value="F:transcription cis-regulatory region binding"/>
    <property type="evidence" value="ECO:0007669"/>
    <property type="project" value="TreeGrafter"/>
</dbReference>
<dbReference type="InterPro" id="IPR000843">
    <property type="entry name" value="HTH_LacI"/>
</dbReference>
<keyword evidence="2" id="KW-0238">DNA-binding</keyword>
<dbReference type="Pfam" id="PF00356">
    <property type="entry name" value="LacI"/>
    <property type="match status" value="1"/>
</dbReference>
<dbReference type="SUPFAM" id="SSF53822">
    <property type="entry name" value="Periplasmic binding protein-like I"/>
    <property type="match status" value="1"/>
</dbReference>
<dbReference type="EMBL" id="JADBEM010000001">
    <property type="protein sequence ID" value="MBE1608315.1"/>
    <property type="molecule type" value="Genomic_DNA"/>
</dbReference>
<reference evidence="5" key="1">
    <citation type="submission" date="2020-10" db="EMBL/GenBank/DDBJ databases">
        <title>Sequencing the genomes of 1000 actinobacteria strains.</title>
        <authorList>
            <person name="Klenk H.-P."/>
        </authorList>
    </citation>
    <scope>NUCLEOTIDE SEQUENCE</scope>
    <source>
        <strain evidence="5">DSM 45354</strain>
    </source>
</reference>
<dbReference type="Pfam" id="PF00532">
    <property type="entry name" value="Peripla_BP_1"/>
    <property type="match status" value="1"/>
</dbReference>
<dbReference type="PANTHER" id="PTHR30146">
    <property type="entry name" value="LACI-RELATED TRANSCRIPTIONAL REPRESSOR"/>
    <property type="match status" value="1"/>
</dbReference>
<accession>A0A927MWP4</accession>
<gene>
    <name evidence="5" type="ORF">HEB94_005163</name>
</gene>